<feature type="region of interest" description="Disordered" evidence="1">
    <location>
        <begin position="325"/>
        <end position="401"/>
    </location>
</feature>
<feature type="region of interest" description="Disordered" evidence="1">
    <location>
        <begin position="1"/>
        <end position="90"/>
    </location>
</feature>
<dbReference type="EMBL" id="CADCTD010000143">
    <property type="protein sequence ID" value="CAA9270540.1"/>
    <property type="molecule type" value="Genomic_DNA"/>
</dbReference>
<evidence type="ECO:0000313" key="2">
    <source>
        <dbReference type="EMBL" id="CAA9270540.1"/>
    </source>
</evidence>
<sequence length="401" mass="38148">EAGDAPAAGADAGDQRQPVPPGGARRDRAGAGRRPRRRAGAAGGGERRLLPRPAPAADPGRAGARPYRAAADGGGAQPAGGGRGAGAGAGAGCGDVPGRAVPARHWLRGLLHGERGALRPLACGGGADDGPRPGLRLQPARYPAGGRPVRLGGGGAWVAGRLCALGRADARTGGAVVGLGARRPAGPAGADAAAGDAGRRPARAAHRLEDAGAAAGAGDAPSRLCGHGDGAGGLGRALSLGGARAGAGAARGGARGDGGGAGARPALRRAAGAVAEHAEMAGRGDGGRGGARAAGARPLAAGAAAGGGGSAGAALPAELLSGGGGGAGAVAVPRPSRRARRDNGEPGADAGQRGAAGGDRLGGRRRAGRDGLARRLRHPGRSLGPGPRRLPDRRRLTAPPL</sequence>
<protein>
    <submittedName>
        <fullName evidence="2">Uncharacterized protein</fullName>
    </submittedName>
</protein>
<feature type="compositionally biased region" description="Low complexity" evidence="1">
    <location>
        <begin position="55"/>
        <end position="71"/>
    </location>
</feature>
<reference evidence="2" key="1">
    <citation type="submission" date="2020-02" db="EMBL/GenBank/DDBJ databases">
        <authorList>
            <person name="Meier V. D."/>
        </authorList>
    </citation>
    <scope>NUCLEOTIDE SEQUENCE</scope>
    <source>
        <strain evidence="2">AVDCRST_MAG27</strain>
    </source>
</reference>
<dbReference type="AlphaFoldDB" id="A0A6J4J7J0"/>
<gene>
    <name evidence="2" type="ORF">AVDCRST_MAG27-3085</name>
</gene>
<feature type="non-terminal residue" evidence="2">
    <location>
        <position position="1"/>
    </location>
</feature>
<feature type="region of interest" description="Disordered" evidence="1">
    <location>
        <begin position="183"/>
        <end position="205"/>
    </location>
</feature>
<proteinExistence type="predicted"/>
<feature type="compositionally biased region" description="Low complexity" evidence="1">
    <location>
        <begin position="183"/>
        <end position="196"/>
    </location>
</feature>
<organism evidence="2">
    <name type="scientific">uncultured Craurococcus sp</name>
    <dbReference type="NCBI Taxonomy" id="1135998"/>
    <lineage>
        <taxon>Bacteria</taxon>
        <taxon>Pseudomonadati</taxon>
        <taxon>Pseudomonadota</taxon>
        <taxon>Alphaproteobacteria</taxon>
        <taxon>Acetobacterales</taxon>
        <taxon>Acetobacteraceae</taxon>
        <taxon>Craurococcus</taxon>
        <taxon>environmental samples</taxon>
    </lineage>
</organism>
<feature type="compositionally biased region" description="Low complexity" evidence="1">
    <location>
        <begin position="1"/>
        <end position="12"/>
    </location>
</feature>
<feature type="non-terminal residue" evidence="2">
    <location>
        <position position="401"/>
    </location>
</feature>
<feature type="region of interest" description="Disordered" evidence="1">
    <location>
        <begin position="246"/>
        <end position="270"/>
    </location>
</feature>
<accession>A0A6J4J7J0</accession>
<feature type="compositionally biased region" description="Gly residues" evidence="1">
    <location>
        <begin position="246"/>
        <end position="262"/>
    </location>
</feature>
<evidence type="ECO:0000256" key="1">
    <source>
        <dbReference type="SAM" id="MobiDB-lite"/>
    </source>
</evidence>
<feature type="compositionally biased region" description="Gly residues" evidence="1">
    <location>
        <begin position="72"/>
        <end position="90"/>
    </location>
</feature>
<name>A0A6J4J7J0_9PROT</name>